<gene>
    <name evidence="2" type="ORF">BKG84_04160</name>
</gene>
<name>A0A1S1M3B8_MYCCH</name>
<dbReference type="AlphaFoldDB" id="A0A1S1M3B8"/>
<accession>A0A1S1M3B8</accession>
<sequence length="189" mass="20816">MELRLLLEPARVRYLAAVVYGWLIAGFLIVARLQWDGVGVQITVLLACTVLGLVGGWAWGFEVRSYGKLMSDVRADQYRDVYRAITRGPVPEDPALRSAAIAVARRYLNQAMQGRRFGIGMSVLWIGACVFNARAMNWDGSAPNVSVAWLAFAVLAAFQAIQNFRVPRLVQARLQLLTAADQPVVGEPV</sequence>
<organism evidence="2 3">
    <name type="scientific">Mycobacteroides chelonae</name>
    <name type="common">Mycobacterium chelonae</name>
    <dbReference type="NCBI Taxonomy" id="1774"/>
    <lineage>
        <taxon>Bacteria</taxon>
        <taxon>Bacillati</taxon>
        <taxon>Actinomycetota</taxon>
        <taxon>Actinomycetes</taxon>
        <taxon>Mycobacteriales</taxon>
        <taxon>Mycobacteriaceae</taxon>
        <taxon>Mycobacteroides</taxon>
    </lineage>
</organism>
<dbReference type="EMBL" id="MLIS01000001">
    <property type="protein sequence ID" value="OHU77710.1"/>
    <property type="molecule type" value="Genomic_DNA"/>
</dbReference>
<comment type="caution">
    <text evidence="2">The sequence shown here is derived from an EMBL/GenBank/DDBJ whole genome shotgun (WGS) entry which is preliminary data.</text>
</comment>
<proteinExistence type="predicted"/>
<dbReference type="Proteomes" id="UP000179441">
    <property type="component" value="Unassembled WGS sequence"/>
</dbReference>
<feature type="transmembrane region" description="Helical" evidence="1">
    <location>
        <begin position="147"/>
        <end position="166"/>
    </location>
</feature>
<feature type="transmembrane region" description="Helical" evidence="1">
    <location>
        <begin position="117"/>
        <end position="135"/>
    </location>
</feature>
<protein>
    <recommendedName>
        <fullName evidence="4">Transmembrane protein</fullName>
    </recommendedName>
</protein>
<dbReference type="RefSeq" id="WP_070931095.1">
    <property type="nucleotide sequence ID" value="NZ_CP050145.1"/>
</dbReference>
<feature type="transmembrane region" description="Helical" evidence="1">
    <location>
        <begin position="39"/>
        <end position="61"/>
    </location>
</feature>
<evidence type="ECO:0000256" key="1">
    <source>
        <dbReference type="SAM" id="Phobius"/>
    </source>
</evidence>
<evidence type="ECO:0000313" key="3">
    <source>
        <dbReference type="Proteomes" id="UP000179441"/>
    </source>
</evidence>
<keyword evidence="1" id="KW-0812">Transmembrane</keyword>
<keyword evidence="3" id="KW-1185">Reference proteome</keyword>
<evidence type="ECO:0000313" key="2">
    <source>
        <dbReference type="EMBL" id="OHU77710.1"/>
    </source>
</evidence>
<keyword evidence="1" id="KW-1133">Transmembrane helix</keyword>
<evidence type="ECO:0008006" key="4">
    <source>
        <dbReference type="Google" id="ProtNLM"/>
    </source>
</evidence>
<keyword evidence="1" id="KW-0472">Membrane</keyword>
<feature type="transmembrane region" description="Helical" evidence="1">
    <location>
        <begin position="12"/>
        <end position="33"/>
    </location>
</feature>
<reference evidence="2 3" key="1">
    <citation type="submission" date="2016-10" db="EMBL/GenBank/DDBJ databases">
        <title>Evaluation of Human, Veterinary and Environmental Mycobacterium chelonae Isolates by Core Genome Phylogenomic Analysis, Targeted Gene Comparison, and Anti-microbial Susceptibility Patterns: A Tale of Mistaken Identities.</title>
        <authorList>
            <person name="Fogelson S.B."/>
            <person name="Camus A.C."/>
            <person name="Lorenz W."/>
            <person name="Vasireddy R."/>
            <person name="Vasireddy S."/>
            <person name="Smith T."/>
            <person name="Brown-Elliott B.A."/>
            <person name="Wallace R.J.Jr."/>
            <person name="Hasan N.A."/>
            <person name="Reischl U."/>
            <person name="Sanchez S."/>
        </authorList>
    </citation>
    <scope>NUCLEOTIDE SEQUENCE [LARGE SCALE GENOMIC DNA]</scope>
    <source>
        <strain evidence="2 3">15518</strain>
    </source>
</reference>